<evidence type="ECO:0000259" key="4">
    <source>
        <dbReference type="PROSITE" id="PS01124"/>
    </source>
</evidence>
<dbReference type="PANTHER" id="PTHR46796:SF6">
    <property type="entry name" value="ARAC SUBFAMILY"/>
    <property type="match status" value="1"/>
</dbReference>
<evidence type="ECO:0000256" key="2">
    <source>
        <dbReference type="ARBA" id="ARBA00023125"/>
    </source>
</evidence>
<dbReference type="InterPro" id="IPR050204">
    <property type="entry name" value="AraC_XylS_family_regulators"/>
</dbReference>
<gene>
    <name evidence="5" type="ORF">GGR25_004274</name>
</gene>
<evidence type="ECO:0000313" key="5">
    <source>
        <dbReference type="EMBL" id="MBB3933210.1"/>
    </source>
</evidence>
<protein>
    <submittedName>
        <fullName evidence="5">AraC-like DNA-binding protein</fullName>
    </submittedName>
</protein>
<dbReference type="GO" id="GO:0003700">
    <property type="term" value="F:DNA-binding transcription factor activity"/>
    <property type="evidence" value="ECO:0007669"/>
    <property type="project" value="InterPro"/>
</dbReference>
<accession>A0A840AS43</accession>
<dbReference type="Gene3D" id="1.10.10.60">
    <property type="entry name" value="Homeodomain-like"/>
    <property type="match status" value="1"/>
</dbReference>
<dbReference type="Proteomes" id="UP000553963">
    <property type="component" value="Unassembled WGS sequence"/>
</dbReference>
<dbReference type="PROSITE" id="PS01124">
    <property type="entry name" value="HTH_ARAC_FAMILY_2"/>
    <property type="match status" value="1"/>
</dbReference>
<dbReference type="RefSeq" id="WP_183400847.1">
    <property type="nucleotide sequence ID" value="NZ_JACIDS010000005.1"/>
</dbReference>
<organism evidence="5 6">
    <name type="scientific">Kaistia hirudinis</name>
    <dbReference type="NCBI Taxonomy" id="1293440"/>
    <lineage>
        <taxon>Bacteria</taxon>
        <taxon>Pseudomonadati</taxon>
        <taxon>Pseudomonadota</taxon>
        <taxon>Alphaproteobacteria</taxon>
        <taxon>Hyphomicrobiales</taxon>
        <taxon>Kaistiaceae</taxon>
        <taxon>Kaistia</taxon>
    </lineage>
</organism>
<keyword evidence="2 5" id="KW-0238">DNA-binding</keyword>
<dbReference type="GO" id="GO:0043565">
    <property type="term" value="F:sequence-specific DNA binding"/>
    <property type="evidence" value="ECO:0007669"/>
    <property type="project" value="InterPro"/>
</dbReference>
<dbReference type="InterPro" id="IPR009057">
    <property type="entry name" value="Homeodomain-like_sf"/>
</dbReference>
<feature type="domain" description="HTH araC/xylS-type" evidence="4">
    <location>
        <begin position="207"/>
        <end position="306"/>
    </location>
</feature>
<keyword evidence="1" id="KW-0805">Transcription regulation</keyword>
<reference evidence="5 6" key="1">
    <citation type="submission" date="2020-08" db="EMBL/GenBank/DDBJ databases">
        <title>Genomic Encyclopedia of Type Strains, Phase IV (KMG-IV): sequencing the most valuable type-strain genomes for metagenomic binning, comparative biology and taxonomic classification.</title>
        <authorList>
            <person name="Goeker M."/>
        </authorList>
    </citation>
    <scope>NUCLEOTIDE SEQUENCE [LARGE SCALE GENOMIC DNA]</scope>
    <source>
        <strain evidence="5 6">DSM 25966</strain>
    </source>
</reference>
<comment type="caution">
    <text evidence="5">The sequence shown here is derived from an EMBL/GenBank/DDBJ whole genome shotgun (WGS) entry which is preliminary data.</text>
</comment>
<evidence type="ECO:0000256" key="1">
    <source>
        <dbReference type="ARBA" id="ARBA00023015"/>
    </source>
</evidence>
<evidence type="ECO:0000313" key="6">
    <source>
        <dbReference type="Proteomes" id="UP000553963"/>
    </source>
</evidence>
<name>A0A840AS43_9HYPH</name>
<dbReference type="AlphaFoldDB" id="A0A840AS43"/>
<dbReference type="SMART" id="SM00342">
    <property type="entry name" value="HTH_ARAC"/>
    <property type="match status" value="1"/>
</dbReference>
<dbReference type="EMBL" id="JACIDS010000005">
    <property type="protein sequence ID" value="MBB3933210.1"/>
    <property type="molecule type" value="Genomic_DNA"/>
</dbReference>
<proteinExistence type="predicted"/>
<keyword evidence="6" id="KW-1185">Reference proteome</keyword>
<dbReference type="SUPFAM" id="SSF46689">
    <property type="entry name" value="Homeodomain-like"/>
    <property type="match status" value="1"/>
</dbReference>
<dbReference type="PRINTS" id="PR00032">
    <property type="entry name" value="HTHARAC"/>
</dbReference>
<evidence type="ECO:0000256" key="3">
    <source>
        <dbReference type="ARBA" id="ARBA00023163"/>
    </source>
</evidence>
<dbReference type="Pfam" id="PF12833">
    <property type="entry name" value="HTH_18"/>
    <property type="match status" value="1"/>
</dbReference>
<dbReference type="InterPro" id="IPR018060">
    <property type="entry name" value="HTH_AraC"/>
</dbReference>
<sequence length="332" mass="36818">MLRPFHFSTAAERPDHQFDAWRSAMSGSIDVRRPKDDGNRPGFAASIDAWNLSGLGLVTMSMPGEGYRREWDHSPRAEADHWSLMIPVVDGSGRAYGDRPVLFGSLARPFRGSGTDMKVVTLFLPRDLYDDPPGVLDTAIGQARDRGVVSLVADFVLSVERRLGEGGAGVDPDVLSSALRSAVLAGLAPTPDRIENARALLQARLVERIMRYVRENLAAPDLDWRRICREFGLSRSTLHRLFDDHDGMSNVIRRERLLAAYRQLQRGDQMMAISVLAERFGFADSSSFSRAFRRAFGHSPRDLRGAERGSGPLAAVERTIPPLDAFLFGLSR</sequence>
<dbReference type="InterPro" id="IPR020449">
    <property type="entry name" value="Tscrpt_reg_AraC-type_HTH"/>
</dbReference>
<dbReference type="PANTHER" id="PTHR46796">
    <property type="entry name" value="HTH-TYPE TRANSCRIPTIONAL ACTIVATOR RHAS-RELATED"/>
    <property type="match status" value="1"/>
</dbReference>
<keyword evidence="3" id="KW-0804">Transcription</keyword>